<evidence type="ECO:0000256" key="5">
    <source>
        <dbReference type="PIRNR" id="PIRNR005426"/>
    </source>
</evidence>
<dbReference type="Pfam" id="PF00881">
    <property type="entry name" value="Nitroreductase"/>
    <property type="match status" value="1"/>
</dbReference>
<accession>A0A172ZCX9</accession>
<dbReference type="GO" id="GO:0016491">
    <property type="term" value="F:oxidoreductase activity"/>
    <property type="evidence" value="ECO:0007669"/>
    <property type="project" value="UniProtKB-UniRule"/>
</dbReference>
<name>A0A172ZCX9_9BACL</name>
<keyword evidence="2 5" id="KW-0285">Flavoprotein</keyword>
<keyword evidence="5" id="KW-0521">NADP</keyword>
<keyword evidence="4 5" id="KW-0560">Oxidoreductase</keyword>
<dbReference type="STRING" id="1616788.AR543_04585"/>
<keyword evidence="3 5" id="KW-0288">FMN</keyword>
<dbReference type="InterPro" id="IPR016446">
    <property type="entry name" value="Flavin_OxRdtase_Frp"/>
</dbReference>
<feature type="domain" description="Nitroreductase" evidence="6">
    <location>
        <begin position="9"/>
        <end position="165"/>
    </location>
</feature>
<evidence type="ECO:0000313" key="7">
    <source>
        <dbReference type="EMBL" id="ANF95363.1"/>
    </source>
</evidence>
<dbReference type="EMBL" id="CP013023">
    <property type="protein sequence ID" value="ANF95363.1"/>
    <property type="molecule type" value="Genomic_DNA"/>
</dbReference>
<dbReference type="AlphaFoldDB" id="A0A172ZCX9"/>
<dbReference type="PANTHER" id="PTHR43425:SF2">
    <property type="entry name" value="OXYGEN-INSENSITIVE NADPH NITROREDUCTASE"/>
    <property type="match status" value="1"/>
</dbReference>
<dbReference type="KEGG" id="pbv:AR543_04585"/>
<evidence type="ECO:0000256" key="1">
    <source>
        <dbReference type="ARBA" id="ARBA00008366"/>
    </source>
</evidence>
<dbReference type="CDD" id="cd02146">
    <property type="entry name" value="NfsA-like"/>
    <property type="match status" value="1"/>
</dbReference>
<evidence type="ECO:0000256" key="3">
    <source>
        <dbReference type="ARBA" id="ARBA00022643"/>
    </source>
</evidence>
<dbReference type="OrthoDB" id="9775805at2"/>
<dbReference type="SUPFAM" id="SSF55469">
    <property type="entry name" value="FMN-dependent nitroreductase-like"/>
    <property type="match status" value="1"/>
</dbReference>
<dbReference type="InterPro" id="IPR000415">
    <property type="entry name" value="Nitroreductase-like"/>
</dbReference>
<evidence type="ECO:0000313" key="8">
    <source>
        <dbReference type="Proteomes" id="UP000078148"/>
    </source>
</evidence>
<proteinExistence type="inferred from homology"/>
<dbReference type="InterPro" id="IPR029479">
    <property type="entry name" value="Nitroreductase"/>
</dbReference>
<reference evidence="7 8" key="2">
    <citation type="journal article" date="2016" name="Int. J. Syst. Evol. Microbiol.">
        <title>Paenibacillus bovis sp. nov., isolated from raw yak (Bos grunniens) milk.</title>
        <authorList>
            <person name="Gao C."/>
            <person name="Han J."/>
            <person name="Liu Z."/>
            <person name="Xu X."/>
            <person name="Hang F."/>
            <person name="Wu Z."/>
        </authorList>
    </citation>
    <scope>NUCLEOTIDE SEQUENCE [LARGE SCALE GENOMIC DNA]</scope>
    <source>
        <strain evidence="7 8">BD3526</strain>
    </source>
</reference>
<protein>
    <submittedName>
        <fullName evidence="7">NADPH-dependent oxidoreductase</fullName>
    </submittedName>
</protein>
<evidence type="ECO:0000256" key="2">
    <source>
        <dbReference type="ARBA" id="ARBA00022630"/>
    </source>
</evidence>
<evidence type="ECO:0000256" key="4">
    <source>
        <dbReference type="ARBA" id="ARBA00023002"/>
    </source>
</evidence>
<reference evidence="8" key="1">
    <citation type="submission" date="2015-10" db="EMBL/GenBank/DDBJ databases">
        <title>Genome of Paenibacillus bovis sp. nov.</title>
        <authorList>
            <person name="Wu Z."/>
            <person name="Gao C."/>
            <person name="Liu Z."/>
            <person name="Zheng H."/>
        </authorList>
    </citation>
    <scope>NUCLEOTIDE SEQUENCE [LARGE SCALE GENOMIC DNA]</scope>
    <source>
        <strain evidence="8">BD3526</strain>
    </source>
</reference>
<organism evidence="7 8">
    <name type="scientific">Paenibacillus bovis</name>
    <dbReference type="NCBI Taxonomy" id="1616788"/>
    <lineage>
        <taxon>Bacteria</taxon>
        <taxon>Bacillati</taxon>
        <taxon>Bacillota</taxon>
        <taxon>Bacilli</taxon>
        <taxon>Bacillales</taxon>
        <taxon>Paenibacillaceae</taxon>
        <taxon>Paenibacillus</taxon>
    </lineage>
</organism>
<dbReference type="Proteomes" id="UP000078148">
    <property type="component" value="Chromosome"/>
</dbReference>
<dbReference type="NCBIfam" id="NF008033">
    <property type="entry name" value="PRK10765.1"/>
    <property type="match status" value="1"/>
</dbReference>
<sequence>MNDTINLLMSHRSIRSYKPDPVTDEQLETIIAAGQMASSSSNVQAYSVIAVRDPKRKAILAELAGNQRYIVECPVFLVWCADLHRLEKAVQQHAPQEESYTDAVENFIVATADVTLAAQNAAIAAESMGMGIVYIGGVRNEIEEVSELLGLPDRVYPVYGMCVGYPNQEPGQRPRLPLKAVLHHESYDALTTEQTVAEYDEQMANYLSARTAGTKSTPWSALMAQKFTTASRMQLKDFLERKGFNKR</sequence>
<dbReference type="Gene3D" id="3.40.109.10">
    <property type="entry name" value="NADH Oxidase"/>
    <property type="match status" value="1"/>
</dbReference>
<dbReference type="PANTHER" id="PTHR43425">
    <property type="entry name" value="OXYGEN-INSENSITIVE NADPH NITROREDUCTASE"/>
    <property type="match status" value="1"/>
</dbReference>
<dbReference type="RefSeq" id="WP_060532225.1">
    <property type="nucleotide sequence ID" value="NZ_CP013023.1"/>
</dbReference>
<keyword evidence="8" id="KW-1185">Reference proteome</keyword>
<comment type="similarity">
    <text evidence="1 5">Belongs to the flavin oxidoreductase frp family.</text>
</comment>
<evidence type="ECO:0000259" key="6">
    <source>
        <dbReference type="Pfam" id="PF00881"/>
    </source>
</evidence>
<dbReference type="PIRSF" id="PIRSF005426">
    <property type="entry name" value="Frp"/>
    <property type="match status" value="1"/>
</dbReference>
<gene>
    <name evidence="7" type="ORF">AR543_04585</name>
</gene>